<name>A0A368VDP5_9BACT</name>
<comment type="caution">
    <text evidence="1">The sequence shown here is derived from an EMBL/GenBank/DDBJ whole genome shotgun (WGS) entry which is preliminary data.</text>
</comment>
<evidence type="ECO:0000313" key="1">
    <source>
        <dbReference type="EMBL" id="RCW38365.1"/>
    </source>
</evidence>
<reference evidence="1 2" key="1">
    <citation type="submission" date="2018-07" db="EMBL/GenBank/DDBJ databases">
        <title>Freshwater and sediment microbial communities from various areas in North America, analyzing microbe dynamics in response to fracking.</title>
        <authorList>
            <person name="Lamendella R."/>
        </authorList>
    </citation>
    <scope>NUCLEOTIDE SEQUENCE [LARGE SCALE GENOMIC DNA]</scope>
    <source>
        <strain evidence="1 2">160A</strain>
    </source>
</reference>
<protein>
    <submittedName>
        <fullName evidence="1">AAA domain-containing protein</fullName>
    </submittedName>
</protein>
<dbReference type="EMBL" id="QPIZ01000004">
    <property type="protein sequence ID" value="RCW38365.1"/>
    <property type="molecule type" value="Genomic_DNA"/>
</dbReference>
<gene>
    <name evidence="1" type="ORF">DFO77_104123</name>
</gene>
<dbReference type="Gene3D" id="3.40.50.300">
    <property type="entry name" value="P-loop containing nucleotide triphosphate hydrolases"/>
    <property type="match status" value="1"/>
</dbReference>
<dbReference type="Pfam" id="PF13481">
    <property type="entry name" value="AAA_25"/>
    <property type="match status" value="1"/>
</dbReference>
<sequence length="353" mass="41002">MNNNIFPEGFISLDHLKQDHYTINAHFERGKNASGALIIQEANKWVEQARLRPAPKMLFDEFWFENELCVLFADTNVGKSILAVQIADSISKGIPIEGFRFTGKPMRVLYCDFELSDKQFELRYSEEKKSYRFSKRFFRAEINPDCELPEGVTDMEQYINISLEQLLSTKQSEVLIIDNLTYLRTGTEKASDALPLMKSLKSIKRKYNVSILVLAHTPKRDLTKPLTKNDLQGSKMLINFVDSCFAIGESNNESSQRYLKQIKVRNASVRYDTTNVVVTEIIKEDAMVRFQFIEYDYEFNHLKVRTEEEIQELDQQIVELKKSNPSLSYQMISEQLNTNKTRVMRVLKRADLS</sequence>
<dbReference type="InterPro" id="IPR027417">
    <property type="entry name" value="P-loop_NTPase"/>
</dbReference>
<dbReference type="RefSeq" id="WP_114436547.1">
    <property type="nucleotide sequence ID" value="NZ_QPIZ01000004.1"/>
</dbReference>
<organism evidence="1 2">
    <name type="scientific">Marinilabilia salmonicolor</name>
    <dbReference type="NCBI Taxonomy" id="989"/>
    <lineage>
        <taxon>Bacteria</taxon>
        <taxon>Pseudomonadati</taxon>
        <taxon>Bacteroidota</taxon>
        <taxon>Bacteroidia</taxon>
        <taxon>Marinilabiliales</taxon>
        <taxon>Marinilabiliaceae</taxon>
        <taxon>Marinilabilia</taxon>
    </lineage>
</organism>
<dbReference type="AlphaFoldDB" id="A0A368VDP5"/>
<keyword evidence="2" id="KW-1185">Reference proteome</keyword>
<evidence type="ECO:0000313" key="2">
    <source>
        <dbReference type="Proteomes" id="UP000252733"/>
    </source>
</evidence>
<accession>A0A368VDP5</accession>
<proteinExistence type="predicted"/>
<dbReference type="SUPFAM" id="SSF52540">
    <property type="entry name" value="P-loop containing nucleoside triphosphate hydrolases"/>
    <property type="match status" value="1"/>
</dbReference>
<dbReference type="Proteomes" id="UP000252733">
    <property type="component" value="Unassembled WGS sequence"/>
</dbReference>